<name>A0A1T4JTC3_9FIRM</name>
<dbReference type="PANTHER" id="PTHR43692">
    <property type="entry name" value="UDP-N-ACETYLMURAMOYLALANINE--D-GLUTAMATE LIGASE"/>
    <property type="match status" value="1"/>
</dbReference>
<feature type="domain" description="Mur ligase central" evidence="20">
    <location>
        <begin position="115"/>
        <end position="293"/>
    </location>
</feature>
<gene>
    <name evidence="17" type="primary">murD</name>
    <name evidence="21" type="ORF">SAMN02745973_00077</name>
</gene>
<keyword evidence="17 18" id="KW-0132">Cell division</keyword>
<evidence type="ECO:0000256" key="10">
    <source>
        <dbReference type="ARBA" id="ARBA00022840"/>
    </source>
</evidence>
<proteinExistence type="inferred from homology"/>
<dbReference type="NCBIfam" id="TIGR01087">
    <property type="entry name" value="murD"/>
    <property type="match status" value="1"/>
</dbReference>
<dbReference type="Pfam" id="PF21799">
    <property type="entry name" value="MurD-like_N"/>
    <property type="match status" value="1"/>
</dbReference>
<comment type="subcellular location">
    <subcellularLocation>
        <location evidence="2 17 18">Cytoplasm</location>
    </subcellularLocation>
</comment>
<evidence type="ECO:0000256" key="17">
    <source>
        <dbReference type="HAMAP-Rule" id="MF_00639"/>
    </source>
</evidence>
<dbReference type="InterPro" id="IPR005762">
    <property type="entry name" value="MurD"/>
</dbReference>
<dbReference type="Pfam" id="PF08245">
    <property type="entry name" value="Mur_ligase_M"/>
    <property type="match status" value="1"/>
</dbReference>
<sequence>MIIKSKHFLVIGTAMSGIAVTRFLLSKDAYVILTDVKSKEKLNKEILEFEKRPNFRGIYGTQPPLSILEKIDYIIASPGVPFNIPIIQKAKKQNIEILSEIELAYRLSNTPIIAITGTNGKTTTTILVGEIFKKSKKKSYVVGNIGIPMISKIEEADENGYFIAEVSSFQLEGTKYFKPHISVILNITPDHLNRHETMENYIYEKSKIFLNQNYEDITILNADDPITFSLREKTKGKVVLFSSSSLLEEGVFIENNEIVIKNNMNKIKVCSISDIKMLGKHNLENALAAVAVAYHAQIPVNNIKKILQTFKGVNHRIEVVDIIDGIEFINDSKGTNPEASIRAIEAMKKPIVLIAGGMDKGTDFSNFVGSFKGKVRHLIVLGETADIISKTAKEQGFFNITKVEDLSSAVITSFEKAHPGDVVLLSPACASWDMFRSFEERGDLFKDIVKSLRGGEDGKGKTC</sequence>
<dbReference type="HAMAP" id="MF_00639">
    <property type="entry name" value="MurD"/>
    <property type="match status" value="1"/>
</dbReference>
<comment type="function">
    <text evidence="1 17 18">Cell wall formation. Catalyzes the addition of glutamate to the nucleotide precursor UDP-N-acetylmuramoyl-L-alanine (UMA).</text>
</comment>
<evidence type="ECO:0000313" key="22">
    <source>
        <dbReference type="Proteomes" id="UP000196365"/>
    </source>
</evidence>
<dbReference type="Pfam" id="PF02875">
    <property type="entry name" value="Mur_ligase_C"/>
    <property type="match status" value="1"/>
</dbReference>
<evidence type="ECO:0000256" key="4">
    <source>
        <dbReference type="ARBA" id="ARBA00010416"/>
    </source>
</evidence>
<evidence type="ECO:0000256" key="13">
    <source>
        <dbReference type="ARBA" id="ARBA00023316"/>
    </source>
</evidence>
<dbReference type="InterPro" id="IPR036615">
    <property type="entry name" value="Mur_ligase_C_dom_sf"/>
</dbReference>
<evidence type="ECO:0000259" key="19">
    <source>
        <dbReference type="Pfam" id="PF02875"/>
    </source>
</evidence>
<protein>
    <recommendedName>
        <fullName evidence="6 17">UDP-N-acetylmuramoylalanine--D-glutamate ligase</fullName>
        <ecNumber evidence="5 17">6.3.2.9</ecNumber>
    </recommendedName>
    <alternativeName>
        <fullName evidence="15 17">D-glutamic acid-adding enzyme</fullName>
    </alternativeName>
    <alternativeName>
        <fullName evidence="14 17">UDP-N-acetylmuramoyl-L-alanyl-D-glutamate synthetase</fullName>
    </alternativeName>
</protein>
<keyword evidence="9 17" id="KW-0547">Nucleotide-binding</keyword>
<keyword evidence="8 17" id="KW-0436">Ligase</keyword>
<dbReference type="EC" id="6.3.2.9" evidence="5 17"/>
<dbReference type="GO" id="GO:0008764">
    <property type="term" value="F:UDP-N-acetylmuramoylalanine-D-glutamate ligase activity"/>
    <property type="evidence" value="ECO:0007669"/>
    <property type="project" value="UniProtKB-UniRule"/>
</dbReference>
<evidence type="ECO:0000256" key="12">
    <source>
        <dbReference type="ARBA" id="ARBA00022984"/>
    </source>
</evidence>
<dbReference type="Gene3D" id="3.90.190.20">
    <property type="entry name" value="Mur ligase, C-terminal domain"/>
    <property type="match status" value="1"/>
</dbReference>
<evidence type="ECO:0000256" key="16">
    <source>
        <dbReference type="ARBA" id="ARBA00047632"/>
    </source>
</evidence>
<evidence type="ECO:0000256" key="2">
    <source>
        <dbReference type="ARBA" id="ARBA00004496"/>
    </source>
</evidence>
<evidence type="ECO:0000256" key="18">
    <source>
        <dbReference type="RuleBase" id="RU003664"/>
    </source>
</evidence>
<keyword evidence="12 17" id="KW-0573">Peptidoglycan synthesis</keyword>
<evidence type="ECO:0000256" key="5">
    <source>
        <dbReference type="ARBA" id="ARBA00012212"/>
    </source>
</evidence>
<dbReference type="GO" id="GO:0008360">
    <property type="term" value="P:regulation of cell shape"/>
    <property type="evidence" value="ECO:0007669"/>
    <property type="project" value="UniProtKB-KW"/>
</dbReference>
<evidence type="ECO:0000256" key="14">
    <source>
        <dbReference type="ARBA" id="ARBA00030398"/>
    </source>
</evidence>
<keyword evidence="13 17" id="KW-0961">Cell wall biogenesis/degradation</keyword>
<evidence type="ECO:0000313" key="21">
    <source>
        <dbReference type="EMBL" id="SJZ33391.1"/>
    </source>
</evidence>
<keyword evidence="7 17" id="KW-0963">Cytoplasm</keyword>
<dbReference type="InterPro" id="IPR036565">
    <property type="entry name" value="Mur-like_cat_sf"/>
</dbReference>
<dbReference type="InterPro" id="IPR004101">
    <property type="entry name" value="Mur_ligase_C"/>
</dbReference>
<keyword evidence="11 17" id="KW-0133">Cell shape</keyword>
<dbReference type="GO" id="GO:0005524">
    <property type="term" value="F:ATP binding"/>
    <property type="evidence" value="ECO:0007669"/>
    <property type="project" value="UniProtKB-UniRule"/>
</dbReference>
<dbReference type="RefSeq" id="WP_087677535.1">
    <property type="nucleotide sequence ID" value="NZ_FUWV01000001.1"/>
</dbReference>
<dbReference type="SUPFAM" id="SSF51984">
    <property type="entry name" value="MurCD N-terminal domain"/>
    <property type="match status" value="1"/>
</dbReference>
<evidence type="ECO:0000256" key="15">
    <source>
        <dbReference type="ARBA" id="ARBA00032324"/>
    </source>
</evidence>
<dbReference type="OrthoDB" id="9809796at2"/>
<comment type="similarity">
    <text evidence="4 17">Belongs to the MurCDEF family.</text>
</comment>
<feature type="domain" description="Mur ligase C-terminal" evidence="19">
    <location>
        <begin position="315"/>
        <end position="429"/>
    </location>
</feature>
<dbReference type="Gene3D" id="3.40.1190.10">
    <property type="entry name" value="Mur-like, catalytic domain"/>
    <property type="match status" value="1"/>
</dbReference>
<keyword evidence="17 18" id="KW-0131">Cell cycle</keyword>
<comment type="catalytic activity">
    <reaction evidence="16 17 18">
        <text>UDP-N-acetyl-alpha-D-muramoyl-L-alanine + D-glutamate + ATP = UDP-N-acetyl-alpha-D-muramoyl-L-alanyl-D-glutamate + ADP + phosphate + H(+)</text>
        <dbReference type="Rhea" id="RHEA:16429"/>
        <dbReference type="ChEBI" id="CHEBI:15378"/>
        <dbReference type="ChEBI" id="CHEBI:29986"/>
        <dbReference type="ChEBI" id="CHEBI:30616"/>
        <dbReference type="ChEBI" id="CHEBI:43474"/>
        <dbReference type="ChEBI" id="CHEBI:83898"/>
        <dbReference type="ChEBI" id="CHEBI:83900"/>
        <dbReference type="ChEBI" id="CHEBI:456216"/>
        <dbReference type="EC" id="6.3.2.9"/>
    </reaction>
</comment>
<evidence type="ECO:0000256" key="8">
    <source>
        <dbReference type="ARBA" id="ARBA00022598"/>
    </source>
</evidence>
<dbReference type="Gene3D" id="3.40.50.720">
    <property type="entry name" value="NAD(P)-binding Rossmann-like Domain"/>
    <property type="match status" value="1"/>
</dbReference>
<evidence type="ECO:0000256" key="9">
    <source>
        <dbReference type="ARBA" id="ARBA00022741"/>
    </source>
</evidence>
<dbReference type="GO" id="GO:0005737">
    <property type="term" value="C:cytoplasm"/>
    <property type="evidence" value="ECO:0007669"/>
    <property type="project" value="UniProtKB-SubCell"/>
</dbReference>
<dbReference type="GO" id="GO:0071555">
    <property type="term" value="P:cell wall organization"/>
    <property type="evidence" value="ECO:0007669"/>
    <property type="project" value="UniProtKB-KW"/>
</dbReference>
<dbReference type="Proteomes" id="UP000196365">
    <property type="component" value="Unassembled WGS sequence"/>
</dbReference>
<keyword evidence="22" id="KW-1185">Reference proteome</keyword>
<dbReference type="GO" id="GO:0009252">
    <property type="term" value="P:peptidoglycan biosynthetic process"/>
    <property type="evidence" value="ECO:0007669"/>
    <property type="project" value="UniProtKB-UniRule"/>
</dbReference>
<evidence type="ECO:0000256" key="7">
    <source>
        <dbReference type="ARBA" id="ARBA00022490"/>
    </source>
</evidence>
<organism evidence="21 22">
    <name type="scientific">Garciella nitratireducens DSM 15102</name>
    <dbReference type="NCBI Taxonomy" id="1121911"/>
    <lineage>
        <taxon>Bacteria</taxon>
        <taxon>Bacillati</taxon>
        <taxon>Bacillota</taxon>
        <taxon>Clostridia</taxon>
        <taxon>Eubacteriales</taxon>
        <taxon>Eubacteriaceae</taxon>
        <taxon>Garciella</taxon>
    </lineage>
</organism>
<comment type="pathway">
    <text evidence="3 17 18">Cell wall biogenesis; peptidoglycan biosynthesis.</text>
</comment>
<dbReference type="SUPFAM" id="SSF53244">
    <property type="entry name" value="MurD-like peptide ligases, peptide-binding domain"/>
    <property type="match status" value="1"/>
</dbReference>
<dbReference type="AlphaFoldDB" id="A0A1T4JTC3"/>
<dbReference type="UniPathway" id="UPA00219"/>
<reference evidence="21 22" key="1">
    <citation type="submission" date="2017-02" db="EMBL/GenBank/DDBJ databases">
        <authorList>
            <person name="Peterson S.W."/>
        </authorList>
    </citation>
    <scope>NUCLEOTIDE SEQUENCE [LARGE SCALE GENOMIC DNA]</scope>
    <source>
        <strain evidence="21 22">DSM 15102</strain>
    </source>
</reference>
<evidence type="ECO:0000256" key="6">
    <source>
        <dbReference type="ARBA" id="ARBA00015655"/>
    </source>
</evidence>
<keyword evidence="10 17" id="KW-0067">ATP-binding</keyword>
<dbReference type="SUPFAM" id="SSF53623">
    <property type="entry name" value="MurD-like peptide ligases, catalytic domain"/>
    <property type="match status" value="1"/>
</dbReference>
<evidence type="ECO:0000259" key="20">
    <source>
        <dbReference type="Pfam" id="PF08245"/>
    </source>
</evidence>
<evidence type="ECO:0000256" key="11">
    <source>
        <dbReference type="ARBA" id="ARBA00022960"/>
    </source>
</evidence>
<dbReference type="EMBL" id="FUWV01000001">
    <property type="protein sequence ID" value="SJZ33391.1"/>
    <property type="molecule type" value="Genomic_DNA"/>
</dbReference>
<evidence type="ECO:0000256" key="1">
    <source>
        <dbReference type="ARBA" id="ARBA00002734"/>
    </source>
</evidence>
<dbReference type="InterPro" id="IPR013221">
    <property type="entry name" value="Mur_ligase_cen"/>
</dbReference>
<evidence type="ECO:0000256" key="3">
    <source>
        <dbReference type="ARBA" id="ARBA00004752"/>
    </source>
</evidence>
<feature type="binding site" evidence="17">
    <location>
        <begin position="117"/>
        <end position="123"/>
    </location>
    <ligand>
        <name>ATP</name>
        <dbReference type="ChEBI" id="CHEBI:30616"/>
    </ligand>
</feature>
<accession>A0A1T4JTC3</accession>
<dbReference type="PANTHER" id="PTHR43692:SF1">
    <property type="entry name" value="UDP-N-ACETYLMURAMOYLALANINE--D-GLUTAMATE LIGASE"/>
    <property type="match status" value="1"/>
</dbReference>
<dbReference type="GO" id="GO:0051301">
    <property type="term" value="P:cell division"/>
    <property type="evidence" value="ECO:0007669"/>
    <property type="project" value="UniProtKB-KW"/>
</dbReference>